<keyword evidence="12" id="KW-1185">Reference proteome</keyword>
<name>E3I0Y3_RHOVT</name>
<evidence type="ECO:0000256" key="8">
    <source>
        <dbReference type="SAM" id="MobiDB-lite"/>
    </source>
</evidence>
<feature type="domain" description="PII-uridylyltransferase/Glutamine-synthetase adenylyltransferase" evidence="10">
    <location>
        <begin position="827"/>
        <end position="916"/>
    </location>
</feature>
<dbReference type="NCBIfam" id="NF010706">
    <property type="entry name" value="PRK14108.1"/>
    <property type="match status" value="1"/>
</dbReference>
<keyword evidence="2 7" id="KW-0548">Nucleotidyltransferase</keyword>
<dbReference type="GO" id="GO:0047388">
    <property type="term" value="F:[glutamine synthetase]-adenylyl-L-tyrosine phosphorylase activity"/>
    <property type="evidence" value="ECO:0007669"/>
    <property type="project" value="UniProtKB-EC"/>
</dbReference>
<dbReference type="KEGG" id="rva:Rvan_3104"/>
<evidence type="ECO:0000256" key="7">
    <source>
        <dbReference type="HAMAP-Rule" id="MF_00802"/>
    </source>
</evidence>
<organism evidence="11 12">
    <name type="scientific">Rhodomicrobium vannielii (strain ATCC 17100 / DSM 162 / LMG 4299 / NCIMB 10020 / ATH 3.1.1)</name>
    <dbReference type="NCBI Taxonomy" id="648757"/>
    <lineage>
        <taxon>Bacteria</taxon>
        <taxon>Pseudomonadati</taxon>
        <taxon>Pseudomonadota</taxon>
        <taxon>Alphaproteobacteria</taxon>
        <taxon>Hyphomicrobiales</taxon>
        <taxon>Hyphomicrobiaceae</taxon>
        <taxon>Rhodomicrobium</taxon>
    </lineage>
</organism>
<dbReference type="InterPro" id="IPR013546">
    <property type="entry name" value="PII_UdlTrfase/GS_AdlTrfase"/>
</dbReference>
<comment type="function">
    <text evidence="7">Involved in the regulation of glutamine synthetase GlnA, a key enzyme in the process to assimilate ammonia. When cellular nitrogen levels are high, the C-terminal adenylyl transferase (AT) inactivates GlnA by covalent transfer of an adenylyl group from ATP to specific tyrosine residue of GlnA, thus reducing its activity. Conversely, when nitrogen levels are low, the N-terminal adenylyl removase (AR) activates GlnA by removing the adenylyl group by phosphorolysis, increasing its activity. The regulatory region of GlnE binds the signal transduction protein PII (GlnB) which indicates the nitrogen status of the cell.</text>
</comment>
<feature type="domain" description="PII-uridylyltransferase/Glutamine-synthetase adenylyltransferase" evidence="10">
    <location>
        <begin position="317"/>
        <end position="457"/>
    </location>
</feature>
<comment type="similarity">
    <text evidence="7">Belongs to the GlnE family.</text>
</comment>
<keyword evidence="11" id="KW-0436">Ligase</keyword>
<dbReference type="EC" id="2.7.7.89" evidence="7"/>
<dbReference type="Gene3D" id="3.30.460.10">
    <property type="entry name" value="Beta Polymerase, domain 2"/>
    <property type="match status" value="2"/>
</dbReference>
<dbReference type="SUPFAM" id="SSF81301">
    <property type="entry name" value="Nucleotidyltransferase"/>
    <property type="match status" value="2"/>
</dbReference>
<dbReference type="InterPro" id="IPR023057">
    <property type="entry name" value="GlnE"/>
</dbReference>
<dbReference type="Pfam" id="PF03710">
    <property type="entry name" value="GlnE"/>
    <property type="match status" value="2"/>
</dbReference>
<dbReference type="GO" id="GO:0008882">
    <property type="term" value="F:[glutamate-ammonia-ligase] adenylyltransferase activity"/>
    <property type="evidence" value="ECO:0007669"/>
    <property type="project" value="UniProtKB-UniRule"/>
</dbReference>
<comment type="catalytic activity">
    <reaction evidence="7">
        <text>[glutamine synthetase]-L-tyrosine + ATP = [glutamine synthetase]-O(4)-(5'-adenylyl)-L-tyrosine + diphosphate</text>
        <dbReference type="Rhea" id="RHEA:18589"/>
        <dbReference type="Rhea" id="RHEA-COMP:10660"/>
        <dbReference type="Rhea" id="RHEA-COMP:10661"/>
        <dbReference type="ChEBI" id="CHEBI:30616"/>
        <dbReference type="ChEBI" id="CHEBI:33019"/>
        <dbReference type="ChEBI" id="CHEBI:46858"/>
        <dbReference type="ChEBI" id="CHEBI:83624"/>
        <dbReference type="EC" id="2.7.7.42"/>
    </reaction>
</comment>
<dbReference type="GO" id="GO:0005829">
    <property type="term" value="C:cytosol"/>
    <property type="evidence" value="ECO:0007669"/>
    <property type="project" value="TreeGrafter"/>
</dbReference>
<dbReference type="HOGENOM" id="CLU_006233_0_0_5"/>
<dbReference type="STRING" id="648757.Rvan_3104"/>
<protein>
    <recommendedName>
        <fullName evidence="7">Bifunctional glutamine synthetase adenylyltransferase/adenylyl-removing enzyme</fullName>
    </recommendedName>
    <alternativeName>
        <fullName evidence="7">ATP:glutamine synthetase adenylyltransferase</fullName>
    </alternativeName>
    <alternativeName>
        <fullName evidence="7">ATase</fullName>
    </alternativeName>
    <domain>
        <recommendedName>
            <fullName evidence="7">Glutamine synthetase adenylyl-L-tyrosine phosphorylase</fullName>
            <ecNumber evidence="7">2.7.7.89</ecNumber>
        </recommendedName>
        <alternativeName>
            <fullName evidence="7">Adenylyl removase</fullName>
            <shortName evidence="7">AR</shortName>
            <shortName evidence="7">AT-N</shortName>
        </alternativeName>
    </domain>
    <domain>
        <recommendedName>
            <fullName evidence="7">Glutamine synthetase adenylyl transferase</fullName>
            <ecNumber evidence="7">2.7.7.42</ecNumber>
        </recommendedName>
        <alternativeName>
            <fullName evidence="7">Adenylyl transferase</fullName>
            <shortName evidence="7">AT</shortName>
            <shortName evidence="7">AT-C</shortName>
        </alternativeName>
    </domain>
</protein>
<proteinExistence type="inferred from homology"/>
<dbReference type="GO" id="GO:0000820">
    <property type="term" value="P:regulation of glutamine family amino acid metabolic process"/>
    <property type="evidence" value="ECO:0007669"/>
    <property type="project" value="UniProtKB-UniRule"/>
</dbReference>
<evidence type="ECO:0000313" key="12">
    <source>
        <dbReference type="Proteomes" id="UP000001399"/>
    </source>
</evidence>
<dbReference type="GO" id="GO:0000287">
    <property type="term" value="F:magnesium ion binding"/>
    <property type="evidence" value="ECO:0007669"/>
    <property type="project" value="UniProtKB-UniRule"/>
</dbReference>
<feature type="region of interest" description="Adenylyl transferase" evidence="7">
    <location>
        <begin position="468"/>
        <end position="964"/>
    </location>
</feature>
<dbReference type="GO" id="GO:0005524">
    <property type="term" value="F:ATP binding"/>
    <property type="evidence" value="ECO:0007669"/>
    <property type="project" value="UniProtKB-UniRule"/>
</dbReference>
<reference evidence="12" key="1">
    <citation type="journal article" date="2011" name="J. Bacteriol.">
        <title>Genome sequences of eight morphologically diverse alphaproteobacteria.</title>
        <authorList>
            <consortium name="US DOE Joint Genome Institute"/>
            <person name="Brown P.J."/>
            <person name="Kysela D.T."/>
            <person name="Buechlein A."/>
            <person name="Hemmerich C."/>
            <person name="Brun Y.V."/>
        </authorList>
    </citation>
    <scope>NUCLEOTIDE SEQUENCE [LARGE SCALE GENOMIC DNA]</scope>
    <source>
        <strain evidence="12">ATCC 17100 / ATH 3.1.1 / DSM 162 / LMG 4299</strain>
    </source>
</reference>
<dbReference type="Gene3D" id="1.20.120.330">
    <property type="entry name" value="Nucleotidyltransferases domain 2"/>
    <property type="match status" value="2"/>
</dbReference>
<dbReference type="EC" id="2.7.7.42" evidence="7"/>
<evidence type="ECO:0000256" key="4">
    <source>
        <dbReference type="ARBA" id="ARBA00022840"/>
    </source>
</evidence>
<dbReference type="InterPro" id="IPR043519">
    <property type="entry name" value="NT_sf"/>
</dbReference>
<dbReference type="AlphaFoldDB" id="E3I0Y3"/>
<gene>
    <name evidence="7" type="primary">glnE</name>
    <name evidence="11" type="ordered locus">Rvan_3104</name>
</gene>
<feature type="region of interest" description="Adenylyl removase" evidence="7">
    <location>
        <begin position="1"/>
        <end position="462"/>
    </location>
</feature>
<feature type="domain" description="Glutamate-ammonia ligase adenylyltransferase repeated" evidence="9">
    <location>
        <begin position="572"/>
        <end position="801"/>
    </location>
</feature>
<dbReference type="RefSeq" id="WP_013420673.1">
    <property type="nucleotide sequence ID" value="NC_014664.1"/>
</dbReference>
<keyword evidence="6 7" id="KW-0511">Multifunctional enzyme</keyword>
<keyword evidence="3 7" id="KW-0547">Nucleotide-binding</keyword>
<evidence type="ECO:0000259" key="9">
    <source>
        <dbReference type="Pfam" id="PF03710"/>
    </source>
</evidence>
<dbReference type="GO" id="GO:0016874">
    <property type="term" value="F:ligase activity"/>
    <property type="evidence" value="ECO:0007669"/>
    <property type="project" value="UniProtKB-KW"/>
</dbReference>
<sequence>MLDHATLRNRLTPTPLDDAEGSGRQRADRAVAALKAARPDAAFDDKTVAFLSGVFAGSHYLFGLVERNPERLFETLETSPEARFDAVLARVADEATAAASQRELMTALRIAKADVAFLVALADLGEVWSVDEVTLRLTDAADALVGHAVRFLLARAMEARKFFPPDHTRPEEGSGFIVLGMGKYGAHELNYSSDIDLIIFYDREIAPLAPGVEVQPFFVRLVRDLVTILQERTADGYVFRTDLRLRPDPGSTQAAISTDAAFRYYESLGQNWERAAMIKARPVAGDIAAGDAFLKSLAPYIWRKYLDYNAISDIHAMKRQIHAAKGHEKIAVAGHNLKLGRGGIREIEFFVQSQQLIAGGRQPPLRTRRTITGLKLLTDYEWITPEVRDDLSDAYRTLRRMEHRLQMVADQQTHSLPTQPAELERFARFAGYADVARFERDMRSTMMMVQEHYAALFEKTPQLTAPQAGGGNLVFAGDVEDPATLTTLAAMGFKNPSGVIGMVKGWHYGRYPAMRSARAREILTEFTPALLEAFGKTGDPDLALSTFDKFLGEVPTALQLFSMLRANPTFLQLLAQIMGSAPRLARILSRRRRIMEALLDPDGFGEAPTPEEVRDHIRRDILAAETYDDRLDRARVVGQERMFLAGVELLSGRIDPREAGETYSLIAESVIEALLDVVQERYGNGMPAPVVLAMGKLGGRETTASSDVDLIVVYDVPQEKMQAAPQHYARLTQRLISALSAPTPEGELYAVDMRLRPSGKAGPVAVRLDGFLSYQKNEAWTWEHLALTRARPIAGPDELRDRLSGMIRDVLTLPRDRAKTAADVLEMRALIEKEKGTRDIWQIKTFNGGLIDVEFIAQFLQVAHADRLPDILDQNTEAALRKLVAAGVLDPEDGGRLIHAAELYNEVSQILRLCTEGAFNPAAAPCDLIEVLLHVTGEPDIARLEGRLRDTYAEVAALFPKLVC</sequence>
<comment type="catalytic activity">
    <reaction evidence="7">
        <text>[glutamine synthetase]-O(4)-(5'-adenylyl)-L-tyrosine + phosphate = [glutamine synthetase]-L-tyrosine + ADP</text>
        <dbReference type="Rhea" id="RHEA:43716"/>
        <dbReference type="Rhea" id="RHEA-COMP:10660"/>
        <dbReference type="Rhea" id="RHEA-COMP:10661"/>
        <dbReference type="ChEBI" id="CHEBI:43474"/>
        <dbReference type="ChEBI" id="CHEBI:46858"/>
        <dbReference type="ChEBI" id="CHEBI:83624"/>
        <dbReference type="ChEBI" id="CHEBI:456216"/>
        <dbReference type="EC" id="2.7.7.89"/>
    </reaction>
</comment>
<feature type="domain" description="Glutamate-ammonia ligase adenylyltransferase repeated" evidence="9">
    <location>
        <begin position="51"/>
        <end position="295"/>
    </location>
</feature>
<evidence type="ECO:0000256" key="5">
    <source>
        <dbReference type="ARBA" id="ARBA00022842"/>
    </source>
</evidence>
<evidence type="ECO:0000256" key="6">
    <source>
        <dbReference type="ARBA" id="ARBA00023268"/>
    </source>
</evidence>
<feature type="region of interest" description="Disordered" evidence="8">
    <location>
        <begin position="1"/>
        <end position="24"/>
    </location>
</feature>
<dbReference type="Proteomes" id="UP000001399">
    <property type="component" value="Chromosome"/>
</dbReference>
<evidence type="ECO:0000313" key="11">
    <source>
        <dbReference type="EMBL" id="ADP72306.1"/>
    </source>
</evidence>
<keyword evidence="1 7" id="KW-0808">Transferase</keyword>
<dbReference type="OrthoDB" id="9759366at2"/>
<dbReference type="eggNOG" id="COG1391">
    <property type="taxonomic scope" value="Bacteria"/>
</dbReference>
<dbReference type="EMBL" id="CP002292">
    <property type="protein sequence ID" value="ADP72306.1"/>
    <property type="molecule type" value="Genomic_DNA"/>
</dbReference>
<dbReference type="SUPFAM" id="SSF81593">
    <property type="entry name" value="Nucleotidyltransferase substrate binding subunit/domain"/>
    <property type="match status" value="2"/>
</dbReference>
<dbReference type="Gene3D" id="1.20.120.1510">
    <property type="match status" value="1"/>
</dbReference>
<keyword evidence="4 7" id="KW-0067">ATP-binding</keyword>
<dbReference type="InterPro" id="IPR005190">
    <property type="entry name" value="GlnE_rpt_dom"/>
</dbReference>
<keyword evidence="5 7" id="KW-0460">Magnesium</keyword>
<evidence type="ECO:0000256" key="3">
    <source>
        <dbReference type="ARBA" id="ARBA00022741"/>
    </source>
</evidence>
<dbReference type="PANTHER" id="PTHR30621">
    <property type="entry name" value="GLUTAMINE SYNTHETASE ADENYLYLTRANSFERASE"/>
    <property type="match status" value="1"/>
</dbReference>
<accession>E3I0Y3</accession>
<dbReference type="CDD" id="cd05401">
    <property type="entry name" value="NT_GlnE_GlnD_like"/>
    <property type="match status" value="2"/>
</dbReference>
<dbReference type="HAMAP" id="MF_00802">
    <property type="entry name" value="GlnE"/>
    <property type="match status" value="1"/>
</dbReference>
<dbReference type="PANTHER" id="PTHR30621:SF0">
    <property type="entry name" value="BIFUNCTIONAL GLUTAMINE SYNTHETASE ADENYLYLTRANSFERASE_ADENYLYL-REMOVING ENZYME"/>
    <property type="match status" value="1"/>
</dbReference>
<evidence type="ECO:0000259" key="10">
    <source>
        <dbReference type="Pfam" id="PF08335"/>
    </source>
</evidence>
<dbReference type="Pfam" id="PF08335">
    <property type="entry name" value="GlnD_UR_UTase"/>
    <property type="match status" value="2"/>
</dbReference>
<evidence type="ECO:0000256" key="1">
    <source>
        <dbReference type="ARBA" id="ARBA00022679"/>
    </source>
</evidence>
<dbReference type="NCBIfam" id="NF008292">
    <property type="entry name" value="PRK11072.1"/>
    <property type="match status" value="1"/>
</dbReference>
<evidence type="ECO:0000256" key="2">
    <source>
        <dbReference type="ARBA" id="ARBA00022695"/>
    </source>
</evidence>
<comment type="cofactor">
    <cofactor evidence="7">
        <name>Mg(2+)</name>
        <dbReference type="ChEBI" id="CHEBI:18420"/>
    </cofactor>
</comment>